<organism evidence="1 2">
    <name type="scientific">Acidomonas methanolica NBRC 104435</name>
    <dbReference type="NCBI Taxonomy" id="1231351"/>
    <lineage>
        <taxon>Bacteria</taxon>
        <taxon>Pseudomonadati</taxon>
        <taxon>Pseudomonadota</taxon>
        <taxon>Alphaproteobacteria</taxon>
        <taxon>Acetobacterales</taxon>
        <taxon>Acetobacteraceae</taxon>
        <taxon>Acidomonas</taxon>
    </lineage>
</organism>
<reference evidence="1 2" key="2">
    <citation type="journal article" date="2014" name="FEMS Microbiol. Lett.">
        <title>Draft genomic DNA sequence of the facultatively methylotrophic bacterium Acidomonas methanolica type strain MB58.</title>
        <authorList>
            <person name="Higashiura N."/>
            <person name="Hadano H."/>
            <person name="Hirakawa H."/>
            <person name="Matsutani M."/>
            <person name="Takabe S."/>
            <person name="Matsushita K."/>
            <person name="Azuma Y."/>
        </authorList>
    </citation>
    <scope>NUCLEOTIDE SEQUENCE [LARGE SCALE GENOMIC DNA]</scope>
    <source>
        <strain evidence="1 2">MB58</strain>
    </source>
</reference>
<accession>A0A023D5I2</accession>
<dbReference type="Proteomes" id="UP000019760">
    <property type="component" value="Unassembled WGS sequence"/>
</dbReference>
<keyword evidence="2" id="KW-1185">Reference proteome</keyword>
<sequence>MSLPLPSALHGRRIPWFRIAAIGWLLAVSLIALADRIALARLVEQTRRNDPNAQIGTLSARVIDLERLIAAERRQPKPASAAELTAMRRSLDVQIAHLKEAQAAFAHVGDVQALQARMTDIEARQEQDRVTLTTVQTTPRRTSAPPRPLAPPFRVGGIELRGGEPFLSIAPLATGSLASVRLLHPGESERGWQLQRLDPHAALFRVNGTAQRVILP</sequence>
<name>A0A023D5I2_ACIMT</name>
<proteinExistence type="predicted"/>
<reference evidence="2" key="1">
    <citation type="journal article" date="2014" name="FEMS Microbiol. Lett.">
        <title>Draft Genomic DNA Sequence of the Facultatively Methylotrophic Bacterium Acidomonas methanolica type strain MB58.</title>
        <authorList>
            <person name="Higashiura N."/>
            <person name="Hadano H."/>
            <person name="Hirakawa H."/>
            <person name="Matsutani M."/>
            <person name="Takabe S."/>
            <person name="Matsushita K."/>
            <person name="Azuma Y."/>
        </authorList>
    </citation>
    <scope>NUCLEOTIDE SEQUENCE [LARGE SCALE GENOMIC DNA]</scope>
    <source>
        <strain evidence="2">MB58</strain>
    </source>
</reference>
<gene>
    <name evidence="1" type="ORF">Amme_059_043</name>
</gene>
<dbReference type="EMBL" id="BAND01000059">
    <property type="protein sequence ID" value="GAJ29324.1"/>
    <property type="molecule type" value="Genomic_DNA"/>
</dbReference>
<comment type="caution">
    <text evidence="1">The sequence shown here is derived from an EMBL/GenBank/DDBJ whole genome shotgun (WGS) entry which is preliminary data.</text>
</comment>
<protein>
    <submittedName>
        <fullName evidence="1">Uncharacterized protein</fullName>
    </submittedName>
</protein>
<dbReference type="AlphaFoldDB" id="A0A023D5I2"/>
<dbReference type="OrthoDB" id="8562328at2"/>
<dbReference type="RefSeq" id="WP_042059030.1">
    <property type="nucleotide sequence ID" value="NZ_BAND01000059.1"/>
</dbReference>
<evidence type="ECO:0000313" key="2">
    <source>
        <dbReference type="Proteomes" id="UP000019760"/>
    </source>
</evidence>
<evidence type="ECO:0000313" key="1">
    <source>
        <dbReference type="EMBL" id="GAJ29324.1"/>
    </source>
</evidence>